<feature type="non-terminal residue" evidence="2">
    <location>
        <position position="1"/>
    </location>
</feature>
<keyword evidence="3" id="KW-1185">Reference proteome</keyword>
<comment type="similarity">
    <text evidence="1">Belongs to the actin family.</text>
</comment>
<dbReference type="InterPro" id="IPR043129">
    <property type="entry name" value="ATPase_NBD"/>
</dbReference>
<sequence length="367" mass="40641">GAVVIDIGTRCSKAGFSGQLTPSAEISTLQGCPMTRPSGLEEDKSQAFIGGEAFLSSATEMTEPMQNGIIVNWQAAESLLQQLFEQKLQVPPEEYALLISEPPLSPSSHREKMMEVAFESLGSPGFFVAHQPVLATYAHGRTSGLVVNVGYAASWAVPVHEGYSLAHATTRMELAGSHLSWYLMTLLGGRKSMLSKEIVYVVEDMKHECCYVASNFKSECKVPPGRKSLAFALPDGKTITLNKERFQCPEVLFNPPPDWAVSYGGIHEMAQRSLEQVPEEIRSTLYKNIFLCGGSTLFEGLERRFFNELLQSLPPDTKVGVAAMPWRLYSAWTGGSILASLDNFQKCWIQRDEYCEEGPRIVHQRCY</sequence>
<dbReference type="PANTHER" id="PTHR11937">
    <property type="entry name" value="ACTIN"/>
    <property type="match status" value="1"/>
</dbReference>
<evidence type="ECO:0000256" key="1">
    <source>
        <dbReference type="RuleBase" id="RU000487"/>
    </source>
</evidence>
<dbReference type="Pfam" id="PF00022">
    <property type="entry name" value="Actin"/>
    <property type="match status" value="1"/>
</dbReference>
<dbReference type="AlphaFoldDB" id="A0A7K9HQG4"/>
<evidence type="ECO:0000313" key="3">
    <source>
        <dbReference type="Proteomes" id="UP000534107"/>
    </source>
</evidence>
<dbReference type="Gene3D" id="3.30.420.40">
    <property type="match status" value="2"/>
</dbReference>
<dbReference type="OrthoDB" id="9932367at2759"/>
<dbReference type="EMBL" id="VWZO01010949">
    <property type="protein sequence ID" value="NXH16073.1"/>
    <property type="molecule type" value="Genomic_DNA"/>
</dbReference>
<organism evidence="2 3">
    <name type="scientific">Bucco capensis</name>
    <name type="common">collared puffbird</name>
    <dbReference type="NCBI Taxonomy" id="135168"/>
    <lineage>
        <taxon>Eukaryota</taxon>
        <taxon>Metazoa</taxon>
        <taxon>Chordata</taxon>
        <taxon>Craniata</taxon>
        <taxon>Vertebrata</taxon>
        <taxon>Euteleostomi</taxon>
        <taxon>Archelosauria</taxon>
        <taxon>Archosauria</taxon>
        <taxon>Dinosauria</taxon>
        <taxon>Saurischia</taxon>
        <taxon>Theropoda</taxon>
        <taxon>Coelurosauria</taxon>
        <taxon>Aves</taxon>
        <taxon>Neognathae</taxon>
        <taxon>Neoaves</taxon>
        <taxon>Telluraves</taxon>
        <taxon>Coraciimorphae</taxon>
        <taxon>Piciformes</taxon>
        <taxon>Bucconidae</taxon>
        <taxon>Bucco</taxon>
    </lineage>
</organism>
<gene>
    <name evidence="2" type="primary">Actl9</name>
    <name evidence="2" type="ORF">BUCCAP_R15174</name>
</gene>
<comment type="caution">
    <text evidence="2">The sequence shown here is derived from an EMBL/GenBank/DDBJ whole genome shotgun (WGS) entry which is preliminary data.</text>
</comment>
<dbReference type="InterPro" id="IPR004000">
    <property type="entry name" value="Actin"/>
</dbReference>
<accession>A0A7K9HQG4</accession>
<dbReference type="Gene3D" id="3.90.640.10">
    <property type="entry name" value="Actin, Chain A, domain 4"/>
    <property type="match status" value="1"/>
</dbReference>
<dbReference type="Proteomes" id="UP000534107">
    <property type="component" value="Unassembled WGS sequence"/>
</dbReference>
<proteinExistence type="inferred from homology"/>
<dbReference type="SUPFAM" id="SSF53067">
    <property type="entry name" value="Actin-like ATPase domain"/>
    <property type="match status" value="2"/>
</dbReference>
<name>A0A7K9HQG4_9PICI</name>
<feature type="non-terminal residue" evidence="2">
    <location>
        <position position="367"/>
    </location>
</feature>
<dbReference type="SMART" id="SM00268">
    <property type="entry name" value="ACTIN"/>
    <property type="match status" value="1"/>
</dbReference>
<dbReference type="PRINTS" id="PR00190">
    <property type="entry name" value="ACTIN"/>
</dbReference>
<reference evidence="2 3" key="1">
    <citation type="submission" date="2019-09" db="EMBL/GenBank/DDBJ databases">
        <title>Bird 10,000 Genomes (B10K) Project - Family phase.</title>
        <authorList>
            <person name="Zhang G."/>
        </authorList>
    </citation>
    <scope>NUCLEOTIDE SEQUENCE [LARGE SCALE GENOMIC DNA]</scope>
    <source>
        <strain evidence="2">B10K-DU-001-16</strain>
        <tissue evidence="2">Muscle</tissue>
    </source>
</reference>
<protein>
    <submittedName>
        <fullName evidence="2">ACTL9 protein</fullName>
    </submittedName>
</protein>
<evidence type="ECO:0000313" key="2">
    <source>
        <dbReference type="EMBL" id="NXH16073.1"/>
    </source>
</evidence>